<evidence type="ECO:0000313" key="4">
    <source>
        <dbReference type="Proteomes" id="UP000753802"/>
    </source>
</evidence>
<dbReference type="Proteomes" id="UP000753802">
    <property type="component" value="Unassembled WGS sequence"/>
</dbReference>
<organism evidence="3 4">
    <name type="scientific">Sediminibacterium roseum</name>
    <dbReference type="NCBI Taxonomy" id="1978412"/>
    <lineage>
        <taxon>Bacteria</taxon>
        <taxon>Pseudomonadati</taxon>
        <taxon>Bacteroidota</taxon>
        <taxon>Chitinophagia</taxon>
        <taxon>Chitinophagales</taxon>
        <taxon>Chitinophagaceae</taxon>
        <taxon>Sediminibacterium</taxon>
    </lineage>
</organism>
<evidence type="ECO:0000256" key="1">
    <source>
        <dbReference type="SAM" id="Coils"/>
    </source>
</evidence>
<reference evidence="3 4" key="1">
    <citation type="submission" date="2020-01" db="EMBL/GenBank/DDBJ databases">
        <title>Genome analysis.</title>
        <authorList>
            <person name="Wu S."/>
            <person name="Wang G."/>
        </authorList>
    </citation>
    <scope>NUCLEOTIDE SEQUENCE [LARGE SCALE GENOMIC DNA]</scope>
    <source>
        <strain evidence="3 4">SYL130</strain>
    </source>
</reference>
<feature type="coiled-coil region" evidence="1">
    <location>
        <begin position="112"/>
        <end position="139"/>
    </location>
</feature>
<protein>
    <submittedName>
        <fullName evidence="3">ORF6N domain-containing protein</fullName>
    </submittedName>
</protein>
<accession>A0ABW9ZVU6</accession>
<evidence type="ECO:0000259" key="2">
    <source>
        <dbReference type="Pfam" id="PF10543"/>
    </source>
</evidence>
<gene>
    <name evidence="3" type="ORF">GWC95_14445</name>
</gene>
<evidence type="ECO:0000313" key="3">
    <source>
        <dbReference type="EMBL" id="NCI51129.1"/>
    </source>
</evidence>
<dbReference type="EMBL" id="JAACJS010000015">
    <property type="protein sequence ID" value="NCI51129.1"/>
    <property type="molecule type" value="Genomic_DNA"/>
</dbReference>
<sequence>MDASIIQRKILEIRGEKVILDFDLAILYNVETKVLNQTVKRNSRRFPSDFMFQLSQTEFRNLKSQIVTSSWGGLRKRPFAFTEHGVAMLAGILKSETAVDTNVFIIRAFIQLRHVAAQYKELAERLALLEENNEEQFREINEVLNYLVDRKQEEDDYLKNRPRIGFNKQG</sequence>
<name>A0ABW9ZVU6_9BACT</name>
<comment type="caution">
    <text evidence="3">The sequence shown here is derived from an EMBL/GenBank/DDBJ whole genome shotgun (WGS) entry which is preliminary data.</text>
</comment>
<keyword evidence="4" id="KW-1185">Reference proteome</keyword>
<dbReference type="InterPro" id="IPR018873">
    <property type="entry name" value="KilA-N_DNA-bd_domain"/>
</dbReference>
<keyword evidence="1" id="KW-0175">Coiled coil</keyword>
<dbReference type="Pfam" id="PF10543">
    <property type="entry name" value="ORF6N"/>
    <property type="match status" value="1"/>
</dbReference>
<proteinExistence type="predicted"/>
<feature type="domain" description="KilA-N DNA-binding" evidence="2">
    <location>
        <begin position="9"/>
        <end position="91"/>
    </location>
</feature>